<name>A0ABP0JJI7_9DINO</name>
<reference evidence="2 3" key="1">
    <citation type="submission" date="2024-02" db="EMBL/GenBank/DDBJ databases">
        <authorList>
            <person name="Chen Y."/>
            <person name="Shah S."/>
            <person name="Dougan E. K."/>
            <person name="Thang M."/>
            <person name="Chan C."/>
        </authorList>
    </citation>
    <scope>NUCLEOTIDE SEQUENCE [LARGE SCALE GENOMIC DNA]</scope>
</reference>
<feature type="region of interest" description="Disordered" evidence="1">
    <location>
        <begin position="1"/>
        <end position="21"/>
    </location>
</feature>
<evidence type="ECO:0000313" key="2">
    <source>
        <dbReference type="EMBL" id="CAK9014578.1"/>
    </source>
</evidence>
<keyword evidence="3" id="KW-1185">Reference proteome</keyword>
<protein>
    <submittedName>
        <fullName evidence="2">Uncharacterized protein</fullName>
    </submittedName>
</protein>
<gene>
    <name evidence="2" type="ORF">CCMP2556_LOCUS11759</name>
</gene>
<comment type="caution">
    <text evidence="2">The sequence shown here is derived from an EMBL/GenBank/DDBJ whole genome shotgun (WGS) entry which is preliminary data.</text>
</comment>
<dbReference type="Proteomes" id="UP001642484">
    <property type="component" value="Unassembled WGS sequence"/>
</dbReference>
<evidence type="ECO:0000256" key="1">
    <source>
        <dbReference type="SAM" id="MobiDB-lite"/>
    </source>
</evidence>
<organism evidence="2 3">
    <name type="scientific">Durusdinium trenchii</name>
    <dbReference type="NCBI Taxonomy" id="1381693"/>
    <lineage>
        <taxon>Eukaryota</taxon>
        <taxon>Sar</taxon>
        <taxon>Alveolata</taxon>
        <taxon>Dinophyceae</taxon>
        <taxon>Suessiales</taxon>
        <taxon>Symbiodiniaceae</taxon>
        <taxon>Durusdinium</taxon>
    </lineage>
</organism>
<sequence length="358" mass="41803">MCDTSGTKGMKRKSTKNICNQRSKARENVRMWLRRRDGLLSRIVRELSLLSPEARRQALQSFSQPQRVALEQWMLRHRCQRTLVRRCRVKKKTQALRIKSSRRSEGLAKGSKMKGVVSGFTPTQRYFYAVACLGMLRFTSRKSRDLWTAVSYRKELLRLVQRVRSLWGSMEERMLCAVTEALPFMKALDLRLAVRFRLGRWVAQPLSTPTFVATNQVSLRCALYAWRRLHRAREALRATERAGPPSLREERSWLALRNTLLDVEAEAGMPRDVREVRLARAEQSRASHRQKLLERWNRQQMAHEDRLGKAERKRERDFFLRGSQLLARLAQAEQGLTKARASHLAESDEQRLTAKFCL</sequence>
<accession>A0ABP0JJI7</accession>
<dbReference type="EMBL" id="CAXAMN010005559">
    <property type="protein sequence ID" value="CAK9014578.1"/>
    <property type="molecule type" value="Genomic_DNA"/>
</dbReference>
<evidence type="ECO:0000313" key="3">
    <source>
        <dbReference type="Proteomes" id="UP001642484"/>
    </source>
</evidence>
<proteinExistence type="predicted"/>